<dbReference type="PANTHER" id="PTHR34614:SF2">
    <property type="entry name" value="TRANSPOSASE IS4-LIKE DOMAIN-CONTAINING PROTEIN"/>
    <property type="match status" value="1"/>
</dbReference>
<evidence type="ECO:0000313" key="2">
    <source>
        <dbReference type="EMBL" id="AKB31551.1"/>
    </source>
</evidence>
<dbReference type="PANTHER" id="PTHR34614">
    <property type="match status" value="1"/>
</dbReference>
<gene>
    <name evidence="2" type="ORF">MSSIH_0861</name>
</gene>
<feature type="domain" description="DUF4277" evidence="1">
    <location>
        <begin position="19"/>
        <end position="104"/>
    </location>
</feature>
<evidence type="ECO:0000313" key="3">
    <source>
        <dbReference type="Proteomes" id="UP000033092"/>
    </source>
</evidence>
<evidence type="ECO:0000259" key="1">
    <source>
        <dbReference type="Pfam" id="PF14104"/>
    </source>
</evidence>
<dbReference type="AlphaFoldDB" id="A0A0E3LA79"/>
<dbReference type="HOGENOM" id="CLU_1891472_0_0_2"/>
<accession>A0A0E3LA79</accession>
<sequence>MAERNSIRNVDVALKRASFLSHLGLIAGVFQELEVDKLIDEKLPKKRDHKISHSIRIPAMVINGLGFLGQRLYLFPNFFKNISTGWLFGEDVTKEYLNQCAIGDINFGLLKNGRWDLKQLVLSLIVNQQCIPFS</sequence>
<dbReference type="EMBL" id="CP009507">
    <property type="protein sequence ID" value="AKB31551.1"/>
    <property type="molecule type" value="Genomic_DNA"/>
</dbReference>
<dbReference type="Pfam" id="PF14104">
    <property type="entry name" value="DUF4277"/>
    <property type="match status" value="1"/>
</dbReference>
<dbReference type="InterPro" id="IPR025457">
    <property type="entry name" value="DUF4277"/>
</dbReference>
<reference evidence="2 3" key="1">
    <citation type="submission" date="2014-07" db="EMBL/GenBank/DDBJ databases">
        <title>Methanogenic archaea and the global carbon cycle.</title>
        <authorList>
            <person name="Henriksen J.R."/>
            <person name="Luke J."/>
            <person name="Reinhart S."/>
            <person name="Benedict M.N."/>
            <person name="Youngblut N.D."/>
            <person name="Metcalf M.E."/>
            <person name="Whitaker R.J."/>
            <person name="Metcalf W.W."/>
        </authorList>
    </citation>
    <scope>NUCLEOTIDE SEQUENCE [LARGE SCALE GENOMIC DNA]</scope>
    <source>
        <strain evidence="2 3">HI350</strain>
    </source>
</reference>
<dbReference type="PATRIC" id="fig|1434119.4.peg.1083"/>
<dbReference type="KEGG" id="msz:MSSIH_0861"/>
<proteinExistence type="predicted"/>
<organism evidence="2 3">
    <name type="scientific">Methanosarcina siciliae HI350</name>
    <dbReference type="NCBI Taxonomy" id="1434119"/>
    <lineage>
        <taxon>Archaea</taxon>
        <taxon>Methanobacteriati</taxon>
        <taxon>Methanobacteriota</taxon>
        <taxon>Stenosarchaea group</taxon>
        <taxon>Methanomicrobia</taxon>
        <taxon>Methanosarcinales</taxon>
        <taxon>Methanosarcinaceae</taxon>
        <taxon>Methanosarcina</taxon>
    </lineage>
</organism>
<protein>
    <recommendedName>
        <fullName evidence="1">DUF4277 domain-containing protein</fullName>
    </recommendedName>
</protein>
<dbReference type="Proteomes" id="UP000033092">
    <property type="component" value="Chromosome"/>
</dbReference>
<name>A0A0E3LA79_9EURY</name>